<keyword evidence="2" id="KW-1185">Reference proteome</keyword>
<gene>
    <name evidence="1" type="ORF">AJ80_07405</name>
</gene>
<comment type="caution">
    <text evidence="1">The sequence shown here is derived from an EMBL/GenBank/DDBJ whole genome shotgun (WGS) entry which is preliminary data.</text>
</comment>
<dbReference type="EMBL" id="PDNA01000142">
    <property type="protein sequence ID" value="PGH10755.1"/>
    <property type="molecule type" value="Genomic_DNA"/>
</dbReference>
<dbReference type="OrthoDB" id="76567at2759"/>
<proteinExistence type="predicted"/>
<protein>
    <submittedName>
        <fullName evidence="1">Uncharacterized protein</fullName>
    </submittedName>
</protein>
<evidence type="ECO:0000313" key="1">
    <source>
        <dbReference type="EMBL" id="PGH10755.1"/>
    </source>
</evidence>
<sequence length="181" mass="20105">MNTTTPGLRSTSQTLVTSGMFSKQADASWALASMPLIPDVFFPSFVVETGLSESVARLRRDAKAWLETAGSRAGLAVTIDVNRSHPRIVIRKWEKEQFQRRRVTRAAPLGVIMKANMTGETIISRLPNGGHKHVSNALTLPFDGIFLRAPNLAANLQERDFIFSHQELQRLADDAWDSQGF</sequence>
<dbReference type="AlphaFoldDB" id="A0A2B7XP90"/>
<name>A0A2B7XP90_POLH7</name>
<evidence type="ECO:0000313" key="2">
    <source>
        <dbReference type="Proteomes" id="UP000224634"/>
    </source>
</evidence>
<organism evidence="1 2">
    <name type="scientific">Polytolypa hystricis (strain UAMH7299)</name>
    <dbReference type="NCBI Taxonomy" id="1447883"/>
    <lineage>
        <taxon>Eukaryota</taxon>
        <taxon>Fungi</taxon>
        <taxon>Dikarya</taxon>
        <taxon>Ascomycota</taxon>
        <taxon>Pezizomycotina</taxon>
        <taxon>Eurotiomycetes</taxon>
        <taxon>Eurotiomycetidae</taxon>
        <taxon>Onygenales</taxon>
        <taxon>Onygenales incertae sedis</taxon>
        <taxon>Polytolypa</taxon>
    </lineage>
</organism>
<reference evidence="1 2" key="1">
    <citation type="submission" date="2017-10" db="EMBL/GenBank/DDBJ databases">
        <title>Comparative genomics in systemic dimorphic fungi from Ajellomycetaceae.</title>
        <authorList>
            <person name="Munoz J.F."/>
            <person name="Mcewen J.G."/>
            <person name="Clay O.K."/>
            <person name="Cuomo C.A."/>
        </authorList>
    </citation>
    <scope>NUCLEOTIDE SEQUENCE [LARGE SCALE GENOMIC DNA]</scope>
    <source>
        <strain evidence="1 2">UAMH7299</strain>
    </source>
</reference>
<accession>A0A2B7XP90</accession>
<dbReference type="Proteomes" id="UP000224634">
    <property type="component" value="Unassembled WGS sequence"/>
</dbReference>